<accession>A0A848LNK9</accession>
<name>A0A848LNK9_9BACT</name>
<dbReference type="AlphaFoldDB" id="A0A848LNK9"/>
<reference evidence="2 3" key="1">
    <citation type="submission" date="2020-04" db="EMBL/GenBank/DDBJ databases">
        <title>Draft genome of Pyxidicoccus fallax type strain.</title>
        <authorList>
            <person name="Whitworth D.E."/>
        </authorList>
    </citation>
    <scope>NUCLEOTIDE SEQUENCE [LARGE SCALE GENOMIC DNA]</scope>
    <source>
        <strain evidence="2 3">DSM 14698</strain>
    </source>
</reference>
<dbReference type="Proteomes" id="UP000518300">
    <property type="component" value="Unassembled WGS sequence"/>
</dbReference>
<feature type="compositionally biased region" description="Basic and acidic residues" evidence="1">
    <location>
        <begin position="60"/>
        <end position="70"/>
    </location>
</feature>
<sequence>MEMGEIIAMPPPHIAEKCPFCPPPKDEDFVSHPGAKASGTTLAQIMVSPEDLVSKQAGARPKDGGAERQAKPSAKPKPNPPLSHPTFGPYSYEAHHLIPGKQDLLKNEGDQKVLDGHPIEKWLCKGPNIKKDTGYSINNSDNGVWLASAPESVKKLRGRSPARPWEREDHPSPHPNALTQAEKNEIADFAMESAGQFHYGKHAITDEAGSAASYPKVVHTRLTQLNDRITAWSKECPLCGKKPSNPPYDPSWKVNEMMDLISMWIQMEIQMSGPQSWTYFISSHAMRRSKAVQKKVKSF</sequence>
<protein>
    <submittedName>
        <fullName evidence="2">Uncharacterized protein</fullName>
    </submittedName>
</protein>
<comment type="caution">
    <text evidence="2">The sequence shown here is derived from an EMBL/GenBank/DDBJ whole genome shotgun (WGS) entry which is preliminary data.</text>
</comment>
<keyword evidence="3" id="KW-1185">Reference proteome</keyword>
<gene>
    <name evidence="2" type="ORF">HG543_30890</name>
</gene>
<dbReference type="Pfam" id="PF14412">
    <property type="entry name" value="AHH"/>
    <property type="match status" value="1"/>
</dbReference>
<dbReference type="EMBL" id="JABBJJ010000175">
    <property type="protein sequence ID" value="NMO19242.1"/>
    <property type="molecule type" value="Genomic_DNA"/>
</dbReference>
<proteinExistence type="predicted"/>
<dbReference type="RefSeq" id="WP_169348493.1">
    <property type="nucleotide sequence ID" value="NZ_JABBJJ010000175.1"/>
</dbReference>
<feature type="region of interest" description="Disordered" evidence="1">
    <location>
        <begin position="1"/>
        <end position="93"/>
    </location>
</feature>
<dbReference type="InterPro" id="IPR032871">
    <property type="entry name" value="AHH_dom_containing"/>
</dbReference>
<organism evidence="2 3">
    <name type="scientific">Pyxidicoccus fallax</name>
    <dbReference type="NCBI Taxonomy" id="394095"/>
    <lineage>
        <taxon>Bacteria</taxon>
        <taxon>Pseudomonadati</taxon>
        <taxon>Myxococcota</taxon>
        <taxon>Myxococcia</taxon>
        <taxon>Myxococcales</taxon>
        <taxon>Cystobacterineae</taxon>
        <taxon>Myxococcaceae</taxon>
        <taxon>Pyxidicoccus</taxon>
    </lineage>
</organism>
<evidence type="ECO:0000313" key="3">
    <source>
        <dbReference type="Proteomes" id="UP000518300"/>
    </source>
</evidence>
<evidence type="ECO:0000256" key="1">
    <source>
        <dbReference type="SAM" id="MobiDB-lite"/>
    </source>
</evidence>
<evidence type="ECO:0000313" key="2">
    <source>
        <dbReference type="EMBL" id="NMO19242.1"/>
    </source>
</evidence>